<feature type="transmembrane region" description="Helical" evidence="7">
    <location>
        <begin position="20"/>
        <end position="38"/>
    </location>
</feature>
<evidence type="ECO:0000256" key="1">
    <source>
        <dbReference type="ARBA" id="ARBA00004651"/>
    </source>
</evidence>
<feature type="transmembrane region" description="Helical" evidence="7">
    <location>
        <begin position="97"/>
        <end position="114"/>
    </location>
</feature>
<evidence type="ECO:0000256" key="5">
    <source>
        <dbReference type="ARBA" id="ARBA00022989"/>
    </source>
</evidence>
<gene>
    <name evidence="8" type="ORF">A9E74_02355</name>
</gene>
<dbReference type="RefSeq" id="WP_069296748.1">
    <property type="nucleotide sequence ID" value="NZ_MCRI01000035.1"/>
</dbReference>
<evidence type="ECO:0000256" key="7">
    <source>
        <dbReference type="SAM" id="Phobius"/>
    </source>
</evidence>
<dbReference type="STRING" id="291169.A9E74_02355"/>
<dbReference type="PANTHER" id="PTHR33452:SF19">
    <property type="entry name" value="DOXX FAMILY PROTEIN"/>
    <property type="match status" value="1"/>
</dbReference>
<feature type="transmembrane region" description="Helical" evidence="7">
    <location>
        <begin position="72"/>
        <end position="90"/>
    </location>
</feature>
<evidence type="ECO:0000313" key="8">
    <source>
        <dbReference type="EMBL" id="ODN65876.1"/>
    </source>
</evidence>
<organism evidence="8 9">
    <name type="scientific">Methylophaga muralis</name>
    <dbReference type="NCBI Taxonomy" id="291169"/>
    <lineage>
        <taxon>Bacteria</taxon>
        <taxon>Pseudomonadati</taxon>
        <taxon>Pseudomonadota</taxon>
        <taxon>Gammaproteobacteria</taxon>
        <taxon>Thiotrichales</taxon>
        <taxon>Piscirickettsiaceae</taxon>
        <taxon>Methylophaga</taxon>
    </lineage>
</organism>
<feature type="transmembrane region" description="Helical" evidence="7">
    <location>
        <begin position="172"/>
        <end position="192"/>
    </location>
</feature>
<keyword evidence="9" id="KW-1185">Reference proteome</keyword>
<evidence type="ECO:0000256" key="2">
    <source>
        <dbReference type="ARBA" id="ARBA00006679"/>
    </source>
</evidence>
<dbReference type="AlphaFoldDB" id="A0A1E3GQM4"/>
<protein>
    <submittedName>
        <fullName evidence="8">DoxX</fullName>
    </submittedName>
</protein>
<comment type="caution">
    <text evidence="8">The sequence shown here is derived from an EMBL/GenBank/DDBJ whole genome shotgun (WGS) entry which is preliminary data.</text>
</comment>
<comment type="similarity">
    <text evidence="2">Belongs to the DoxX family.</text>
</comment>
<dbReference type="Pfam" id="PF07681">
    <property type="entry name" value="DoxX"/>
    <property type="match status" value="1"/>
</dbReference>
<comment type="subcellular location">
    <subcellularLocation>
        <location evidence="1">Cell membrane</location>
        <topology evidence="1">Multi-pass membrane protein</topology>
    </subcellularLocation>
</comment>
<evidence type="ECO:0000256" key="4">
    <source>
        <dbReference type="ARBA" id="ARBA00022692"/>
    </source>
</evidence>
<dbReference type="EMBL" id="MCRI01000035">
    <property type="protein sequence ID" value="ODN65876.1"/>
    <property type="molecule type" value="Genomic_DNA"/>
</dbReference>
<dbReference type="InterPro" id="IPR051907">
    <property type="entry name" value="DoxX-like_oxidoreductase"/>
</dbReference>
<dbReference type="Proteomes" id="UP000094379">
    <property type="component" value="Unassembled WGS sequence"/>
</dbReference>
<keyword evidence="6 7" id="KW-0472">Membrane</keyword>
<dbReference type="PATRIC" id="fig|291169.3.peg.2373"/>
<keyword evidence="5 7" id="KW-1133">Transmembrane helix</keyword>
<dbReference type="GO" id="GO:0005886">
    <property type="term" value="C:plasma membrane"/>
    <property type="evidence" value="ECO:0007669"/>
    <property type="project" value="UniProtKB-SubCell"/>
</dbReference>
<keyword evidence="3" id="KW-1003">Cell membrane</keyword>
<name>A0A1E3GQM4_9GAMM</name>
<evidence type="ECO:0000256" key="3">
    <source>
        <dbReference type="ARBA" id="ARBA00022475"/>
    </source>
</evidence>
<sequence length="211" mass="24012">MITLLQRLQQLLNATRQVDFVAPLLLRAYLIPVFWIAANNKWNPFNPDSSLQNTIDWFANPDWGLGLPFPELMAYLAWSAEYFGAILLLLGFAVRWVSIPLMITMLVAAFSVHWKNGWQAIHDPMSAFAADTAPAAIERLDRAKSILQEHGNYSWLTEHGSFVVLNNGIEFAATYFVMLLALFFIGAGRYISVDYWLAKRYMPNEVIHVDS</sequence>
<dbReference type="PANTHER" id="PTHR33452">
    <property type="entry name" value="OXIDOREDUCTASE CATD-RELATED"/>
    <property type="match status" value="1"/>
</dbReference>
<accession>A0A1E3GQM4</accession>
<dbReference type="InterPro" id="IPR032808">
    <property type="entry name" value="DoxX"/>
</dbReference>
<evidence type="ECO:0000256" key="6">
    <source>
        <dbReference type="ARBA" id="ARBA00023136"/>
    </source>
</evidence>
<reference evidence="8 9" key="1">
    <citation type="submission" date="2016-07" db="EMBL/GenBank/DDBJ databases">
        <title>Draft Genome Sequence of Methylophaga muralis Bur 1.</title>
        <authorList>
            <person name="Vasilenko O.V."/>
            <person name="Doronina N.V."/>
            <person name="Shmareva M.N."/>
            <person name="Tarlachkov S.V."/>
            <person name="Mustakhimov I."/>
            <person name="Trotsenko Y.A."/>
        </authorList>
    </citation>
    <scope>NUCLEOTIDE SEQUENCE [LARGE SCALE GENOMIC DNA]</scope>
    <source>
        <strain evidence="8 9">Bur 1</strain>
    </source>
</reference>
<proteinExistence type="inferred from homology"/>
<evidence type="ECO:0000313" key="9">
    <source>
        <dbReference type="Proteomes" id="UP000094379"/>
    </source>
</evidence>
<keyword evidence="4 7" id="KW-0812">Transmembrane</keyword>